<sequence>MSERGYHLERTKHLFGKVADSQEDKGIAKYGKPLDPMDNYDWLQMALEEQVDGTKYLIAEMEKRRNIINEIRLLVADNCSSFAAFQEIKQLLDRLEGVNRDA</sequence>
<dbReference type="RefSeq" id="WP_115774257.1">
    <property type="nucleotide sequence ID" value="NZ_PIOC01000023.1"/>
</dbReference>
<dbReference type="EMBL" id="PIOC01000023">
    <property type="protein sequence ID" value="RDW17026.1"/>
    <property type="molecule type" value="Genomic_DNA"/>
</dbReference>
<comment type="caution">
    <text evidence="1">The sequence shown here is derived from an EMBL/GenBank/DDBJ whole genome shotgun (WGS) entry which is preliminary data.</text>
</comment>
<reference evidence="2" key="1">
    <citation type="submission" date="2017-11" db="EMBL/GenBank/DDBJ databases">
        <authorList>
            <person name="Zhu W."/>
        </authorList>
    </citation>
    <scope>NUCLEOTIDE SEQUENCE [LARGE SCALE GENOMIC DNA]</scope>
    <source>
        <strain evidence="2">CAU 1183</strain>
    </source>
</reference>
<evidence type="ECO:0000313" key="2">
    <source>
        <dbReference type="Proteomes" id="UP000257143"/>
    </source>
</evidence>
<dbReference type="OrthoDB" id="2723429at2"/>
<dbReference type="AlphaFoldDB" id="A0A3D8PLM3"/>
<gene>
    <name evidence="1" type="ORF">CWR48_15605</name>
</gene>
<name>A0A3D8PLM3_9BACI</name>
<keyword evidence="2" id="KW-1185">Reference proteome</keyword>
<evidence type="ECO:0000313" key="1">
    <source>
        <dbReference type="EMBL" id="RDW17026.1"/>
    </source>
</evidence>
<proteinExistence type="predicted"/>
<protein>
    <submittedName>
        <fullName evidence="1">Uncharacterized protein</fullName>
    </submittedName>
</protein>
<accession>A0A3D8PLM3</accession>
<dbReference type="Proteomes" id="UP000257143">
    <property type="component" value="Unassembled WGS sequence"/>
</dbReference>
<organism evidence="1 2">
    <name type="scientific">Oceanobacillus arenosus</name>
    <dbReference type="NCBI Taxonomy" id="1229153"/>
    <lineage>
        <taxon>Bacteria</taxon>
        <taxon>Bacillati</taxon>
        <taxon>Bacillota</taxon>
        <taxon>Bacilli</taxon>
        <taxon>Bacillales</taxon>
        <taxon>Bacillaceae</taxon>
        <taxon>Oceanobacillus</taxon>
    </lineage>
</organism>